<dbReference type="InterPro" id="IPR003788">
    <property type="entry name" value="NDUFAF7"/>
</dbReference>
<sequence length="307" mass="34534">MAAALHDPDQGYYARRIRGVGQRGDFTTTAAISPALGKAIAAWANRTLTSEGCGDLIELGPGEGTLAKSVLGHLPWHRRLRTRLHLVESSATLREKQQRLLGNKVRWHRNIQDALDACDGKACLYSNEFADAFPVRRFRKSGDHWEELSLLPDREVWLPIAELPSSTLFQTPWAEQQVIEVHESYHQWLTQMLPHWRKGRLLTIDYGARDKDLYHRQPGGSLRAYFHHQCLTGSEACARPGHQDLTTDINFSDLLHWSHSATELIALTPQAEFLAPFIDAANPADQYAIDPAGPGTAFLCLDQRRMS</sequence>
<comment type="caution">
    <text evidence="3">The sequence shown here is derived from an EMBL/GenBank/DDBJ whole genome shotgun (WGS) entry which is preliminary data.</text>
</comment>
<organism evidence="3 4">
    <name type="scientific">Haloferula chungangensis</name>
    <dbReference type="NCBI Taxonomy" id="1048331"/>
    <lineage>
        <taxon>Bacteria</taxon>
        <taxon>Pseudomonadati</taxon>
        <taxon>Verrucomicrobiota</taxon>
        <taxon>Verrucomicrobiia</taxon>
        <taxon>Verrucomicrobiales</taxon>
        <taxon>Verrucomicrobiaceae</taxon>
        <taxon>Haloferula</taxon>
    </lineage>
</organism>
<reference evidence="4" key="1">
    <citation type="journal article" date="2019" name="Int. J. Syst. Evol. Microbiol.">
        <title>The Global Catalogue of Microorganisms (GCM) 10K type strain sequencing project: providing services to taxonomists for standard genome sequencing and annotation.</title>
        <authorList>
            <consortium name="The Broad Institute Genomics Platform"/>
            <consortium name="The Broad Institute Genome Sequencing Center for Infectious Disease"/>
            <person name="Wu L."/>
            <person name="Ma J."/>
        </authorList>
    </citation>
    <scope>NUCLEOTIDE SEQUENCE [LARGE SCALE GENOMIC DNA]</scope>
    <source>
        <strain evidence="4">CGMCC 4.1467</strain>
    </source>
</reference>
<dbReference type="Proteomes" id="UP001596472">
    <property type="component" value="Unassembled WGS sequence"/>
</dbReference>
<dbReference type="GO" id="GO:0032259">
    <property type="term" value="P:methylation"/>
    <property type="evidence" value="ECO:0007669"/>
    <property type="project" value="UniProtKB-KW"/>
</dbReference>
<evidence type="ECO:0000256" key="1">
    <source>
        <dbReference type="ARBA" id="ARBA00022603"/>
    </source>
</evidence>
<name>A0ABW2L2E7_9BACT</name>
<dbReference type="SUPFAM" id="SSF53335">
    <property type="entry name" value="S-adenosyl-L-methionine-dependent methyltransferases"/>
    <property type="match status" value="1"/>
</dbReference>
<keyword evidence="4" id="KW-1185">Reference proteome</keyword>
<dbReference type="GO" id="GO:0008168">
    <property type="term" value="F:methyltransferase activity"/>
    <property type="evidence" value="ECO:0007669"/>
    <property type="project" value="UniProtKB-KW"/>
</dbReference>
<dbReference type="PANTHER" id="PTHR12049:SF7">
    <property type="entry name" value="PROTEIN ARGININE METHYLTRANSFERASE NDUFAF7, MITOCHONDRIAL"/>
    <property type="match status" value="1"/>
</dbReference>
<dbReference type="Gene3D" id="3.40.50.12710">
    <property type="match status" value="1"/>
</dbReference>
<gene>
    <name evidence="3" type="ORF">ACFQY0_01015</name>
</gene>
<dbReference type="RefSeq" id="WP_379708158.1">
    <property type="nucleotide sequence ID" value="NZ_JBHTBS010000001.1"/>
</dbReference>
<dbReference type="Pfam" id="PF02636">
    <property type="entry name" value="Methyltransf_28"/>
    <property type="match status" value="1"/>
</dbReference>
<dbReference type="EC" id="2.1.1.-" evidence="3"/>
<dbReference type="PANTHER" id="PTHR12049">
    <property type="entry name" value="PROTEIN ARGININE METHYLTRANSFERASE NDUFAF7, MITOCHONDRIAL"/>
    <property type="match status" value="1"/>
</dbReference>
<accession>A0ABW2L2E7</accession>
<protein>
    <submittedName>
        <fullName evidence="3">SAM-dependent methyltransferase</fullName>
        <ecNumber evidence="3">2.1.1.-</ecNumber>
    </submittedName>
</protein>
<dbReference type="InterPro" id="IPR038375">
    <property type="entry name" value="NDUFAF7_sf"/>
</dbReference>
<dbReference type="EMBL" id="JBHTBS010000001">
    <property type="protein sequence ID" value="MFC7335740.1"/>
    <property type="molecule type" value="Genomic_DNA"/>
</dbReference>
<keyword evidence="1 3" id="KW-0489">Methyltransferase</keyword>
<evidence type="ECO:0000313" key="3">
    <source>
        <dbReference type="EMBL" id="MFC7335740.1"/>
    </source>
</evidence>
<proteinExistence type="predicted"/>
<evidence type="ECO:0000256" key="2">
    <source>
        <dbReference type="ARBA" id="ARBA00022679"/>
    </source>
</evidence>
<evidence type="ECO:0000313" key="4">
    <source>
        <dbReference type="Proteomes" id="UP001596472"/>
    </source>
</evidence>
<keyword evidence="2 3" id="KW-0808">Transferase</keyword>
<dbReference type="InterPro" id="IPR029063">
    <property type="entry name" value="SAM-dependent_MTases_sf"/>
</dbReference>